<comment type="caution">
    <text evidence="1">The sequence shown here is derived from an EMBL/GenBank/DDBJ whole genome shotgun (WGS) entry which is preliminary data.</text>
</comment>
<sequence length="96" mass="11052">MGRSPMSIALGAKEANLAGFSNTISVLTRDTFPVYCIKWVDVRLEYIEVVKGGLQQWFMLDFTYQALNQFVEHQMLTTFKEYNDPKQAVSTHRTDL</sequence>
<dbReference type="AlphaFoldDB" id="A0A5A7UH10"/>
<dbReference type="OrthoDB" id="1921870at2759"/>
<reference evidence="1 2" key="1">
    <citation type="submission" date="2019-08" db="EMBL/GenBank/DDBJ databases">
        <title>Draft genome sequences of two oriental melons (Cucumis melo L. var makuwa).</title>
        <authorList>
            <person name="Kwon S.-Y."/>
        </authorList>
    </citation>
    <scope>NUCLEOTIDE SEQUENCE [LARGE SCALE GENOMIC DNA]</scope>
    <source>
        <strain evidence="2">cv. SW 3</strain>
        <tissue evidence="1">Leaf</tissue>
    </source>
</reference>
<name>A0A5A7UH10_CUCMM</name>
<proteinExistence type="predicted"/>
<dbReference type="EMBL" id="SSTE01010075">
    <property type="protein sequence ID" value="KAA0052819.1"/>
    <property type="molecule type" value="Genomic_DNA"/>
</dbReference>
<gene>
    <name evidence="1" type="ORF">E6C27_scaffold773G00100</name>
</gene>
<protein>
    <submittedName>
        <fullName evidence="1">CACTA en-spm transposon protein</fullName>
    </submittedName>
</protein>
<accession>A0A5A7UH10</accession>
<evidence type="ECO:0000313" key="1">
    <source>
        <dbReference type="EMBL" id="KAA0052819.1"/>
    </source>
</evidence>
<organism evidence="1 2">
    <name type="scientific">Cucumis melo var. makuwa</name>
    <name type="common">Oriental melon</name>
    <dbReference type="NCBI Taxonomy" id="1194695"/>
    <lineage>
        <taxon>Eukaryota</taxon>
        <taxon>Viridiplantae</taxon>
        <taxon>Streptophyta</taxon>
        <taxon>Embryophyta</taxon>
        <taxon>Tracheophyta</taxon>
        <taxon>Spermatophyta</taxon>
        <taxon>Magnoliopsida</taxon>
        <taxon>eudicotyledons</taxon>
        <taxon>Gunneridae</taxon>
        <taxon>Pentapetalae</taxon>
        <taxon>rosids</taxon>
        <taxon>fabids</taxon>
        <taxon>Cucurbitales</taxon>
        <taxon>Cucurbitaceae</taxon>
        <taxon>Benincaseae</taxon>
        <taxon>Cucumis</taxon>
    </lineage>
</organism>
<evidence type="ECO:0000313" key="2">
    <source>
        <dbReference type="Proteomes" id="UP000321393"/>
    </source>
</evidence>
<dbReference type="Proteomes" id="UP000321393">
    <property type="component" value="Unassembled WGS sequence"/>
</dbReference>